<evidence type="ECO:0000313" key="6">
    <source>
        <dbReference type="EMBL" id="KAG2658587.1"/>
    </source>
</evidence>
<sequence length="319" mass="34684">MGEEEKAKEAAAAPADTGKEAEGKKGEGGGGEEKKEDAPPPPEEVVMRVFMHCEGCARKVKKILRGFDGVEDVNADSKAHKVVVKGKKAAADPMKVVERVQKKTGRKVELLSPMPPAEKEKKEEEKKEEPEPPKPEEKKEEPTVLAVVLKVHMHCEACAQLIKKKILKMKGVQSVEADLKASQVTVKGVFEEAKLADYVHRRTGKHATIVKFEPVAAESAGDGNAKDDKKAAEGGEEKKDDGKEEKKDGGDAGGDGKDADKHKDGGNAGEGEEKDKDPAAMAHLYMHYPRFNHQSGYGYAYQYPPQLFSDENPNACSLM</sequence>
<feature type="domain" description="HMA" evidence="5">
    <location>
        <begin position="144"/>
        <end position="208"/>
    </location>
</feature>
<feature type="region of interest" description="Disordered" evidence="4">
    <location>
        <begin position="100"/>
        <end position="141"/>
    </location>
</feature>
<feature type="region of interest" description="Disordered" evidence="4">
    <location>
        <begin position="218"/>
        <end position="280"/>
    </location>
</feature>
<comment type="similarity">
    <text evidence="3">Belongs to the HIPP family.</text>
</comment>
<dbReference type="Pfam" id="PF00403">
    <property type="entry name" value="HMA"/>
    <property type="match status" value="2"/>
</dbReference>
<evidence type="ECO:0000259" key="5">
    <source>
        <dbReference type="PROSITE" id="PS50846"/>
    </source>
</evidence>
<evidence type="ECO:0000256" key="3">
    <source>
        <dbReference type="ARBA" id="ARBA00024045"/>
    </source>
</evidence>
<dbReference type="PANTHER" id="PTHR46195">
    <property type="entry name" value="HEAVY METAL-ASSOCIATED ISOPRENYLATED PLANT PROTEIN 7"/>
    <property type="match status" value="1"/>
</dbReference>
<dbReference type="Gene3D" id="3.30.70.100">
    <property type="match status" value="2"/>
</dbReference>
<protein>
    <recommendedName>
        <fullName evidence="5">HMA domain-containing protein</fullName>
    </recommendedName>
</protein>
<dbReference type="OrthoDB" id="785630at2759"/>
<feature type="compositionally biased region" description="Basic and acidic residues" evidence="4">
    <location>
        <begin position="117"/>
        <end position="141"/>
    </location>
</feature>
<name>A0A8T0XGZ3_PANVG</name>
<proteinExistence type="inferred from homology"/>
<keyword evidence="2" id="KW-0449">Lipoprotein</keyword>
<dbReference type="CDD" id="cd00371">
    <property type="entry name" value="HMA"/>
    <property type="match status" value="2"/>
</dbReference>
<comment type="caution">
    <text evidence="6">The sequence shown here is derived from an EMBL/GenBank/DDBJ whole genome shotgun (WGS) entry which is preliminary data.</text>
</comment>
<feature type="compositionally biased region" description="Basic and acidic residues" evidence="4">
    <location>
        <begin position="100"/>
        <end position="109"/>
    </location>
</feature>
<evidence type="ECO:0000256" key="2">
    <source>
        <dbReference type="ARBA" id="ARBA00023289"/>
    </source>
</evidence>
<feature type="domain" description="HMA" evidence="5">
    <location>
        <begin position="42"/>
        <end position="108"/>
    </location>
</feature>
<evidence type="ECO:0000313" key="7">
    <source>
        <dbReference type="Proteomes" id="UP000823388"/>
    </source>
</evidence>
<dbReference type="SUPFAM" id="SSF55008">
    <property type="entry name" value="HMA, heavy metal-associated domain"/>
    <property type="match status" value="2"/>
</dbReference>
<reference evidence="6" key="1">
    <citation type="submission" date="2020-05" db="EMBL/GenBank/DDBJ databases">
        <title>WGS assembly of Panicum virgatum.</title>
        <authorList>
            <person name="Lovell J.T."/>
            <person name="Jenkins J."/>
            <person name="Shu S."/>
            <person name="Juenger T.E."/>
            <person name="Schmutz J."/>
        </authorList>
    </citation>
    <scope>NUCLEOTIDE SEQUENCE</scope>
    <source>
        <strain evidence="6">AP13</strain>
    </source>
</reference>
<dbReference type="PANTHER" id="PTHR46195:SF34">
    <property type="entry name" value="OS02G0510600 PROTEIN"/>
    <property type="match status" value="1"/>
</dbReference>
<organism evidence="6 7">
    <name type="scientific">Panicum virgatum</name>
    <name type="common">Blackwell switchgrass</name>
    <dbReference type="NCBI Taxonomy" id="38727"/>
    <lineage>
        <taxon>Eukaryota</taxon>
        <taxon>Viridiplantae</taxon>
        <taxon>Streptophyta</taxon>
        <taxon>Embryophyta</taxon>
        <taxon>Tracheophyta</taxon>
        <taxon>Spermatophyta</taxon>
        <taxon>Magnoliopsida</taxon>
        <taxon>Liliopsida</taxon>
        <taxon>Poales</taxon>
        <taxon>Poaceae</taxon>
        <taxon>PACMAD clade</taxon>
        <taxon>Panicoideae</taxon>
        <taxon>Panicodae</taxon>
        <taxon>Paniceae</taxon>
        <taxon>Panicinae</taxon>
        <taxon>Panicum</taxon>
        <taxon>Panicum sect. Hiantes</taxon>
    </lineage>
</organism>
<accession>A0A8T0XGZ3</accession>
<dbReference type="InterPro" id="IPR006121">
    <property type="entry name" value="HMA_dom"/>
</dbReference>
<dbReference type="Proteomes" id="UP000823388">
    <property type="component" value="Chromosome 1K"/>
</dbReference>
<dbReference type="PROSITE" id="PS50846">
    <property type="entry name" value="HMA_2"/>
    <property type="match status" value="2"/>
</dbReference>
<dbReference type="GO" id="GO:0046872">
    <property type="term" value="F:metal ion binding"/>
    <property type="evidence" value="ECO:0007669"/>
    <property type="project" value="UniProtKB-KW"/>
</dbReference>
<keyword evidence="1" id="KW-0479">Metal-binding</keyword>
<dbReference type="EMBL" id="CM029037">
    <property type="protein sequence ID" value="KAG2658587.1"/>
    <property type="molecule type" value="Genomic_DNA"/>
</dbReference>
<feature type="compositionally biased region" description="Basic and acidic residues" evidence="4">
    <location>
        <begin position="17"/>
        <end position="38"/>
    </location>
</feature>
<feature type="compositionally biased region" description="Basic and acidic residues" evidence="4">
    <location>
        <begin position="224"/>
        <end position="278"/>
    </location>
</feature>
<keyword evidence="2" id="KW-0636">Prenylation</keyword>
<dbReference type="InterPro" id="IPR036163">
    <property type="entry name" value="HMA_dom_sf"/>
</dbReference>
<evidence type="ECO:0000256" key="4">
    <source>
        <dbReference type="SAM" id="MobiDB-lite"/>
    </source>
</evidence>
<keyword evidence="7" id="KW-1185">Reference proteome</keyword>
<gene>
    <name evidence="6" type="ORF">PVAP13_1KG292600</name>
</gene>
<feature type="region of interest" description="Disordered" evidence="4">
    <location>
        <begin position="1"/>
        <end position="45"/>
    </location>
</feature>
<dbReference type="AlphaFoldDB" id="A0A8T0XGZ3"/>
<dbReference type="InterPro" id="IPR044577">
    <property type="entry name" value="HIPP4/7/8/17/18/19"/>
</dbReference>
<evidence type="ECO:0000256" key="1">
    <source>
        <dbReference type="ARBA" id="ARBA00022723"/>
    </source>
</evidence>